<dbReference type="RefSeq" id="WP_194032286.1">
    <property type="nucleotide sequence ID" value="NZ_JADEWZ010000097.1"/>
</dbReference>
<evidence type="ECO:0000313" key="1">
    <source>
        <dbReference type="EMBL" id="MBE9119195.1"/>
    </source>
</evidence>
<comment type="caution">
    <text evidence="1">The sequence shown here is derived from an EMBL/GenBank/DDBJ whole genome shotgun (WGS) entry which is preliminary data.</text>
</comment>
<proteinExistence type="predicted"/>
<accession>A0A8J7E151</accession>
<dbReference type="EMBL" id="JADEWZ010000097">
    <property type="protein sequence ID" value="MBE9119195.1"/>
    <property type="molecule type" value="Genomic_DNA"/>
</dbReference>
<sequence length="61" mass="6955">MLFPETPIEDEVVDAPAIALHELKTYKLHGHAVVKFASLPQSFEIPADIKRYKRRGEPVVR</sequence>
<keyword evidence="2" id="KW-1185">Reference proteome</keyword>
<evidence type="ECO:0000313" key="2">
    <source>
        <dbReference type="Proteomes" id="UP000654482"/>
    </source>
</evidence>
<reference evidence="1" key="1">
    <citation type="submission" date="2020-10" db="EMBL/GenBank/DDBJ databases">
        <authorList>
            <person name="Castelo-Branco R."/>
            <person name="Eusebio N."/>
            <person name="Adriana R."/>
            <person name="Vieira A."/>
            <person name="Brugerolle De Fraissinette N."/>
            <person name="Rezende De Castro R."/>
            <person name="Schneider M.P."/>
            <person name="Vasconcelos V."/>
            <person name="Leao P.N."/>
        </authorList>
    </citation>
    <scope>NUCLEOTIDE SEQUENCE</scope>
    <source>
        <strain evidence="1">LEGE 07157</strain>
    </source>
</reference>
<protein>
    <submittedName>
        <fullName evidence="1">Uncharacterized protein</fullName>
    </submittedName>
</protein>
<name>A0A8J7E151_9CYAN</name>
<dbReference type="AlphaFoldDB" id="A0A8J7E151"/>
<gene>
    <name evidence="1" type="ORF">IQ249_25425</name>
</gene>
<organism evidence="1 2">
    <name type="scientific">Lusitaniella coriacea LEGE 07157</name>
    <dbReference type="NCBI Taxonomy" id="945747"/>
    <lineage>
        <taxon>Bacteria</taxon>
        <taxon>Bacillati</taxon>
        <taxon>Cyanobacteriota</taxon>
        <taxon>Cyanophyceae</taxon>
        <taxon>Spirulinales</taxon>
        <taxon>Lusitaniellaceae</taxon>
        <taxon>Lusitaniella</taxon>
    </lineage>
</organism>
<dbReference type="Proteomes" id="UP000654482">
    <property type="component" value="Unassembled WGS sequence"/>
</dbReference>